<keyword evidence="3" id="KW-1185">Reference proteome</keyword>
<reference evidence="2" key="1">
    <citation type="submission" date="2020-07" db="EMBL/GenBank/DDBJ databases">
        <authorList>
            <person name="Nieuwenhuis M."/>
            <person name="Van De Peppel L.J.J."/>
        </authorList>
    </citation>
    <scope>NUCLEOTIDE SEQUENCE</scope>
    <source>
        <strain evidence="2">AP01</strain>
        <tissue evidence="2">Mycelium</tissue>
    </source>
</reference>
<dbReference type="EMBL" id="JABCKV010000186">
    <property type="protein sequence ID" value="KAG5642434.1"/>
    <property type="molecule type" value="Genomic_DNA"/>
</dbReference>
<feature type="non-terminal residue" evidence="2">
    <location>
        <position position="77"/>
    </location>
</feature>
<evidence type="ECO:0000256" key="1">
    <source>
        <dbReference type="SAM" id="MobiDB-lite"/>
    </source>
</evidence>
<gene>
    <name evidence="2" type="ORF">DXG03_002808</name>
</gene>
<dbReference type="AlphaFoldDB" id="A0A9P7KAT7"/>
<proteinExistence type="predicted"/>
<reference evidence="2" key="2">
    <citation type="submission" date="2021-10" db="EMBL/GenBank/DDBJ databases">
        <title>Phylogenomics reveals ancestral predisposition of the termite-cultivated fungus Termitomyces towards a domesticated lifestyle.</title>
        <authorList>
            <person name="Auxier B."/>
            <person name="Grum-Grzhimaylo A."/>
            <person name="Cardenas M.E."/>
            <person name="Lodge J.D."/>
            <person name="Laessoe T."/>
            <person name="Pedersen O."/>
            <person name="Smith M.E."/>
            <person name="Kuyper T.W."/>
            <person name="Franco-Molano E.A."/>
            <person name="Baroni T.J."/>
            <person name="Aanen D.K."/>
        </authorList>
    </citation>
    <scope>NUCLEOTIDE SEQUENCE</scope>
    <source>
        <strain evidence="2">AP01</strain>
        <tissue evidence="2">Mycelium</tissue>
    </source>
</reference>
<protein>
    <submittedName>
        <fullName evidence="2">Uncharacterized protein</fullName>
    </submittedName>
</protein>
<comment type="caution">
    <text evidence="2">The sequence shown here is derived from an EMBL/GenBank/DDBJ whole genome shotgun (WGS) entry which is preliminary data.</text>
</comment>
<feature type="region of interest" description="Disordered" evidence="1">
    <location>
        <begin position="1"/>
        <end position="77"/>
    </location>
</feature>
<evidence type="ECO:0000313" key="3">
    <source>
        <dbReference type="Proteomes" id="UP000775547"/>
    </source>
</evidence>
<accession>A0A9P7KAT7</accession>
<evidence type="ECO:0000313" key="2">
    <source>
        <dbReference type="EMBL" id="KAG5642434.1"/>
    </source>
</evidence>
<feature type="compositionally biased region" description="Acidic residues" evidence="1">
    <location>
        <begin position="23"/>
        <end position="47"/>
    </location>
</feature>
<name>A0A9P7KAT7_9AGAR</name>
<sequence>MEPAKPKGWTKKGAAQVSNAQGVEEEDDYPQETEEEDESSDEDDDDDGRVRARDDITDPINDWMTSAPVLDVTPDVT</sequence>
<dbReference type="Proteomes" id="UP000775547">
    <property type="component" value="Unassembled WGS sequence"/>
</dbReference>
<organism evidence="2 3">
    <name type="scientific">Asterophora parasitica</name>
    <dbReference type="NCBI Taxonomy" id="117018"/>
    <lineage>
        <taxon>Eukaryota</taxon>
        <taxon>Fungi</taxon>
        <taxon>Dikarya</taxon>
        <taxon>Basidiomycota</taxon>
        <taxon>Agaricomycotina</taxon>
        <taxon>Agaricomycetes</taxon>
        <taxon>Agaricomycetidae</taxon>
        <taxon>Agaricales</taxon>
        <taxon>Tricholomatineae</taxon>
        <taxon>Lyophyllaceae</taxon>
        <taxon>Asterophora</taxon>
    </lineage>
</organism>